<reference evidence="2 3" key="1">
    <citation type="submission" date="2024-10" db="EMBL/GenBank/DDBJ databases">
        <authorList>
            <person name="Kim D."/>
        </authorList>
    </citation>
    <scope>NUCLEOTIDE SEQUENCE [LARGE SCALE GENOMIC DNA]</scope>
    <source>
        <strain evidence="2">Taebaek</strain>
    </source>
</reference>
<accession>A0ABD2JPR7</accession>
<sequence>MRSFFLVSLALVLLFCASTTYGTKKGCMKICVGPICWEICPKTPNNALTQWLNISLPIPEFASMPKLNLTDTNYTMVVE</sequence>
<dbReference type="AlphaFoldDB" id="A0ABD2JPR7"/>
<evidence type="ECO:0000313" key="2">
    <source>
        <dbReference type="EMBL" id="KAL3092625.1"/>
    </source>
</evidence>
<evidence type="ECO:0000256" key="1">
    <source>
        <dbReference type="SAM" id="SignalP"/>
    </source>
</evidence>
<dbReference type="EMBL" id="JBICCN010000118">
    <property type="protein sequence ID" value="KAL3092625.1"/>
    <property type="molecule type" value="Genomic_DNA"/>
</dbReference>
<comment type="caution">
    <text evidence="2">The sequence shown here is derived from an EMBL/GenBank/DDBJ whole genome shotgun (WGS) entry which is preliminary data.</text>
</comment>
<feature type="chain" id="PRO_5044857073" evidence="1">
    <location>
        <begin position="23"/>
        <end position="79"/>
    </location>
</feature>
<organism evidence="2 3">
    <name type="scientific">Heterodera schachtii</name>
    <name type="common">Sugarbeet cyst nematode worm</name>
    <name type="synonym">Tylenchus schachtii</name>
    <dbReference type="NCBI Taxonomy" id="97005"/>
    <lineage>
        <taxon>Eukaryota</taxon>
        <taxon>Metazoa</taxon>
        <taxon>Ecdysozoa</taxon>
        <taxon>Nematoda</taxon>
        <taxon>Chromadorea</taxon>
        <taxon>Rhabditida</taxon>
        <taxon>Tylenchina</taxon>
        <taxon>Tylenchomorpha</taxon>
        <taxon>Tylenchoidea</taxon>
        <taxon>Heteroderidae</taxon>
        <taxon>Heteroderinae</taxon>
        <taxon>Heterodera</taxon>
    </lineage>
</organism>
<keyword evidence="3" id="KW-1185">Reference proteome</keyword>
<keyword evidence="1" id="KW-0732">Signal</keyword>
<proteinExistence type="predicted"/>
<gene>
    <name evidence="2" type="ORF">niasHS_007834</name>
</gene>
<feature type="signal peptide" evidence="1">
    <location>
        <begin position="1"/>
        <end position="22"/>
    </location>
</feature>
<dbReference type="Proteomes" id="UP001620645">
    <property type="component" value="Unassembled WGS sequence"/>
</dbReference>
<protein>
    <submittedName>
        <fullName evidence="2">Uncharacterized protein</fullName>
    </submittedName>
</protein>
<evidence type="ECO:0000313" key="3">
    <source>
        <dbReference type="Proteomes" id="UP001620645"/>
    </source>
</evidence>
<name>A0ABD2JPR7_HETSC</name>